<protein>
    <submittedName>
        <fullName evidence="2">Uncharacterized protein</fullName>
    </submittedName>
</protein>
<dbReference type="RefSeq" id="WP_160846529.1">
    <property type="nucleotide sequence ID" value="NZ_WVHT01000031.1"/>
</dbReference>
<comment type="caution">
    <text evidence="2">The sequence shown here is derived from an EMBL/GenBank/DDBJ whole genome shotgun (WGS) entry which is preliminary data.</text>
</comment>
<keyword evidence="1" id="KW-0812">Transmembrane</keyword>
<gene>
    <name evidence="2" type="ORF">GS399_20515</name>
</gene>
<organism evidence="2 3">
    <name type="scientific">Hufsiella arboris</name>
    <dbReference type="NCBI Taxonomy" id="2695275"/>
    <lineage>
        <taxon>Bacteria</taxon>
        <taxon>Pseudomonadati</taxon>
        <taxon>Bacteroidota</taxon>
        <taxon>Sphingobacteriia</taxon>
        <taxon>Sphingobacteriales</taxon>
        <taxon>Sphingobacteriaceae</taxon>
        <taxon>Hufsiella</taxon>
    </lineage>
</organism>
<proteinExistence type="predicted"/>
<evidence type="ECO:0000313" key="3">
    <source>
        <dbReference type="Proteomes" id="UP000466586"/>
    </source>
</evidence>
<dbReference type="EMBL" id="WVHT01000031">
    <property type="protein sequence ID" value="MXV53350.1"/>
    <property type="molecule type" value="Genomic_DNA"/>
</dbReference>
<keyword evidence="1" id="KW-1133">Transmembrane helix</keyword>
<reference evidence="2 3" key="1">
    <citation type="submission" date="2019-11" db="EMBL/GenBank/DDBJ databases">
        <title>Pedobacter sp. HMF7647 Genome sequencing and assembly.</title>
        <authorList>
            <person name="Kang H."/>
            <person name="Kim H."/>
            <person name="Joh K."/>
        </authorList>
    </citation>
    <scope>NUCLEOTIDE SEQUENCE [LARGE SCALE GENOMIC DNA]</scope>
    <source>
        <strain evidence="2 3">HMF7647</strain>
    </source>
</reference>
<keyword evidence="1" id="KW-0472">Membrane</keyword>
<feature type="transmembrane region" description="Helical" evidence="1">
    <location>
        <begin position="58"/>
        <end position="77"/>
    </location>
</feature>
<evidence type="ECO:0000256" key="1">
    <source>
        <dbReference type="SAM" id="Phobius"/>
    </source>
</evidence>
<evidence type="ECO:0000313" key="2">
    <source>
        <dbReference type="EMBL" id="MXV53350.1"/>
    </source>
</evidence>
<dbReference type="AlphaFoldDB" id="A0A7K1YFV7"/>
<dbReference type="Proteomes" id="UP000466586">
    <property type="component" value="Unassembled WGS sequence"/>
</dbReference>
<name>A0A7K1YFV7_9SPHI</name>
<feature type="transmembrane region" description="Helical" evidence="1">
    <location>
        <begin position="20"/>
        <end position="46"/>
    </location>
</feature>
<accession>A0A7K1YFV7</accession>
<keyword evidence="3" id="KW-1185">Reference proteome</keyword>
<sequence length="82" mass="8982">MTETNLNSNDKLQLKSDIKISMVFGLLFSIALVIIVGLIPGVMFILGKSPSDGFVTRGLNIIGLLFIPFVAISWTNILKYIP</sequence>